<accession>A0A267EGT8</accession>
<feature type="region of interest" description="Disordered" evidence="1">
    <location>
        <begin position="156"/>
        <end position="175"/>
    </location>
</feature>
<evidence type="ECO:0000256" key="1">
    <source>
        <dbReference type="SAM" id="MobiDB-lite"/>
    </source>
</evidence>
<feature type="region of interest" description="Disordered" evidence="1">
    <location>
        <begin position="27"/>
        <end position="89"/>
    </location>
</feature>
<comment type="caution">
    <text evidence="3">The sequence shown here is derived from an EMBL/GenBank/DDBJ whole genome shotgun (WGS) entry which is preliminary data.</text>
</comment>
<keyword evidence="2" id="KW-0732">Signal</keyword>
<dbReference type="Proteomes" id="UP000215902">
    <property type="component" value="Unassembled WGS sequence"/>
</dbReference>
<dbReference type="EMBL" id="NIVC01002208">
    <property type="protein sequence ID" value="PAA59962.1"/>
    <property type="molecule type" value="Genomic_DNA"/>
</dbReference>
<dbReference type="AlphaFoldDB" id="A0A267EGT8"/>
<feature type="signal peptide" evidence="2">
    <location>
        <begin position="1"/>
        <end position="21"/>
    </location>
</feature>
<organism evidence="3 4">
    <name type="scientific">Macrostomum lignano</name>
    <dbReference type="NCBI Taxonomy" id="282301"/>
    <lineage>
        <taxon>Eukaryota</taxon>
        <taxon>Metazoa</taxon>
        <taxon>Spiralia</taxon>
        <taxon>Lophotrochozoa</taxon>
        <taxon>Platyhelminthes</taxon>
        <taxon>Rhabditophora</taxon>
        <taxon>Macrostomorpha</taxon>
        <taxon>Macrostomida</taxon>
        <taxon>Macrostomidae</taxon>
        <taxon>Macrostomum</taxon>
    </lineage>
</organism>
<evidence type="ECO:0000313" key="4">
    <source>
        <dbReference type="Proteomes" id="UP000215902"/>
    </source>
</evidence>
<sequence length="175" mass="18393">MRFALLALALAFALLAVTVRAEDADFENDNDFAENQAESYDDVDQADEADEADDDYDDADGLEDADDYVDEEEKAGCSPDPRTETKTLGGKHIRQETENISVKGGCVRVLKGGNPSSYTMAGSCATCTSSGGHSRCLGAPLAMSMKCNMVLGPTASGTPLTSRIPPSLANKASDG</sequence>
<gene>
    <name evidence="3" type="ORF">BOX15_Mlig025292g1</name>
</gene>
<feature type="compositionally biased region" description="Acidic residues" evidence="1">
    <location>
        <begin position="39"/>
        <end position="73"/>
    </location>
</feature>
<evidence type="ECO:0000313" key="3">
    <source>
        <dbReference type="EMBL" id="PAA59962.1"/>
    </source>
</evidence>
<keyword evidence="4" id="KW-1185">Reference proteome</keyword>
<feature type="chain" id="PRO_5012153455" evidence="2">
    <location>
        <begin position="22"/>
        <end position="175"/>
    </location>
</feature>
<protein>
    <submittedName>
        <fullName evidence="3">Uncharacterized protein</fullName>
    </submittedName>
</protein>
<name>A0A267EGT8_9PLAT</name>
<evidence type="ECO:0000256" key="2">
    <source>
        <dbReference type="SAM" id="SignalP"/>
    </source>
</evidence>
<proteinExistence type="predicted"/>
<reference evidence="3 4" key="1">
    <citation type="submission" date="2017-06" db="EMBL/GenBank/DDBJ databases">
        <title>A platform for efficient transgenesis in Macrostomum lignano, a flatworm model organism for stem cell research.</title>
        <authorList>
            <person name="Berezikov E."/>
        </authorList>
    </citation>
    <scope>NUCLEOTIDE SEQUENCE [LARGE SCALE GENOMIC DNA]</scope>
    <source>
        <strain evidence="3">DV1</strain>
        <tissue evidence="3">Whole organism</tissue>
    </source>
</reference>